<sequence>MYAKQNTIQVRPRRQITEEKYEPIAVISPEPDMEFSACSSRCSSLDRLEAERTGPGPTAEQREVAAGKGTHGTPRSVKQRDRNSRTAPSPPPPRSRHSSLSAEPTPLLPVAQQPPAEEKKNYGQACHIDTSMAHTLRKGWLMLRGKTDAEWQNHWVVLAGLSLKLYKDVWAEDSTEPLIAIDLSECENVYPSASAKNYGIEIKWLRGVKGRCVPLGRRPHPRGGELVGGR</sequence>
<evidence type="ECO:0000313" key="3">
    <source>
        <dbReference type="EMBL" id="KIH64966.1"/>
    </source>
</evidence>
<accession>A0A0C2H6C2</accession>
<dbReference type="InterPro" id="IPR001849">
    <property type="entry name" value="PH_domain"/>
</dbReference>
<dbReference type="InterPro" id="IPR011993">
    <property type="entry name" value="PH-like_dom_sf"/>
</dbReference>
<dbReference type="InterPro" id="IPR052223">
    <property type="entry name" value="Actin_Cytoskeleton_Reg"/>
</dbReference>
<keyword evidence="4" id="KW-1185">Reference proteome</keyword>
<evidence type="ECO:0000313" key="4">
    <source>
        <dbReference type="Proteomes" id="UP000054047"/>
    </source>
</evidence>
<feature type="region of interest" description="Disordered" evidence="1">
    <location>
        <begin position="1"/>
        <end position="121"/>
    </location>
</feature>
<dbReference type="PANTHER" id="PTHR17271:SF1">
    <property type="entry name" value="PROTEIN OUTSPREAD"/>
    <property type="match status" value="1"/>
</dbReference>
<dbReference type="Proteomes" id="UP000054047">
    <property type="component" value="Unassembled WGS sequence"/>
</dbReference>
<evidence type="ECO:0000259" key="2">
    <source>
        <dbReference type="Pfam" id="PF00169"/>
    </source>
</evidence>
<feature type="domain" description="PH" evidence="2">
    <location>
        <begin position="137"/>
        <end position="202"/>
    </location>
</feature>
<dbReference type="EMBL" id="KN727785">
    <property type="protein sequence ID" value="KIH64966.1"/>
    <property type="molecule type" value="Genomic_DNA"/>
</dbReference>
<reference evidence="3 4" key="1">
    <citation type="submission" date="2013-12" db="EMBL/GenBank/DDBJ databases">
        <title>Draft genome of the parsitic nematode Ancylostoma duodenale.</title>
        <authorList>
            <person name="Mitreva M."/>
        </authorList>
    </citation>
    <scope>NUCLEOTIDE SEQUENCE [LARGE SCALE GENOMIC DNA]</scope>
    <source>
        <strain evidence="3 4">Zhejiang</strain>
    </source>
</reference>
<evidence type="ECO:0000256" key="1">
    <source>
        <dbReference type="SAM" id="MobiDB-lite"/>
    </source>
</evidence>
<dbReference type="Gene3D" id="2.30.29.30">
    <property type="entry name" value="Pleckstrin-homology domain (PH domain)/Phosphotyrosine-binding domain (PTB)"/>
    <property type="match status" value="1"/>
</dbReference>
<dbReference type="PANTHER" id="PTHR17271">
    <property type="entry name" value="PLECKSTRIN HOMOLOGY PH DOMAIN-CONTAINING PROTEIN"/>
    <property type="match status" value="1"/>
</dbReference>
<dbReference type="OrthoDB" id="9942268at2759"/>
<organism evidence="3 4">
    <name type="scientific">Ancylostoma duodenale</name>
    <dbReference type="NCBI Taxonomy" id="51022"/>
    <lineage>
        <taxon>Eukaryota</taxon>
        <taxon>Metazoa</taxon>
        <taxon>Ecdysozoa</taxon>
        <taxon>Nematoda</taxon>
        <taxon>Chromadorea</taxon>
        <taxon>Rhabditida</taxon>
        <taxon>Rhabditina</taxon>
        <taxon>Rhabditomorpha</taxon>
        <taxon>Strongyloidea</taxon>
        <taxon>Ancylostomatidae</taxon>
        <taxon>Ancylostomatinae</taxon>
        <taxon>Ancylostoma</taxon>
    </lineage>
</organism>
<dbReference type="GO" id="GO:0051015">
    <property type="term" value="F:actin filament binding"/>
    <property type="evidence" value="ECO:0007669"/>
    <property type="project" value="TreeGrafter"/>
</dbReference>
<protein>
    <recommendedName>
        <fullName evidence="2">PH domain-containing protein</fullName>
    </recommendedName>
</protein>
<gene>
    <name evidence="3" type="ORF">ANCDUO_04715</name>
</gene>
<name>A0A0C2H6C2_9BILA</name>
<dbReference type="GO" id="GO:0015629">
    <property type="term" value="C:actin cytoskeleton"/>
    <property type="evidence" value="ECO:0007669"/>
    <property type="project" value="TreeGrafter"/>
</dbReference>
<dbReference type="AlphaFoldDB" id="A0A0C2H6C2"/>
<dbReference type="SUPFAM" id="SSF50729">
    <property type="entry name" value="PH domain-like"/>
    <property type="match status" value="1"/>
</dbReference>
<proteinExistence type="predicted"/>
<dbReference type="Pfam" id="PF00169">
    <property type="entry name" value="PH"/>
    <property type="match status" value="1"/>
</dbReference>